<dbReference type="OrthoDB" id="341259at2759"/>
<proteinExistence type="predicted"/>
<evidence type="ECO:0000313" key="4">
    <source>
        <dbReference type="Proteomes" id="UP000606974"/>
    </source>
</evidence>
<feature type="region of interest" description="Disordered" evidence="1">
    <location>
        <begin position="1"/>
        <end position="41"/>
    </location>
</feature>
<gene>
    <name evidence="3" type="ORF">GJ744_001979</name>
</gene>
<organism evidence="3 4">
    <name type="scientific">Endocarpon pusillum</name>
    <dbReference type="NCBI Taxonomy" id="364733"/>
    <lineage>
        <taxon>Eukaryota</taxon>
        <taxon>Fungi</taxon>
        <taxon>Dikarya</taxon>
        <taxon>Ascomycota</taxon>
        <taxon>Pezizomycotina</taxon>
        <taxon>Eurotiomycetes</taxon>
        <taxon>Chaetothyriomycetidae</taxon>
        <taxon>Verrucariales</taxon>
        <taxon>Verrucariaceae</taxon>
        <taxon>Endocarpon</taxon>
    </lineage>
</organism>
<dbReference type="Pfam" id="PF13637">
    <property type="entry name" value="Ank_4"/>
    <property type="match status" value="1"/>
</dbReference>
<evidence type="ECO:0000313" key="3">
    <source>
        <dbReference type="EMBL" id="KAF7504698.1"/>
    </source>
</evidence>
<dbReference type="Gene3D" id="1.25.40.20">
    <property type="entry name" value="Ankyrin repeat-containing domain"/>
    <property type="match status" value="2"/>
</dbReference>
<dbReference type="InterPro" id="IPR002110">
    <property type="entry name" value="Ankyrin_rpt"/>
</dbReference>
<feature type="region of interest" description="Disordered" evidence="1">
    <location>
        <begin position="200"/>
        <end position="244"/>
    </location>
</feature>
<name>A0A8H7A9K7_9EURO</name>
<evidence type="ECO:0000259" key="2">
    <source>
        <dbReference type="Pfam" id="PF14420"/>
    </source>
</evidence>
<evidence type="ECO:0000256" key="1">
    <source>
        <dbReference type="SAM" id="MobiDB-lite"/>
    </source>
</evidence>
<keyword evidence="4" id="KW-1185">Reference proteome</keyword>
<dbReference type="AlphaFoldDB" id="A0A8H7A9K7"/>
<protein>
    <recommendedName>
        <fullName evidence="2">Clr5 domain-containing protein</fullName>
    </recommendedName>
</protein>
<feature type="compositionally biased region" description="Polar residues" evidence="1">
    <location>
        <begin position="150"/>
        <end position="173"/>
    </location>
</feature>
<dbReference type="Proteomes" id="UP000606974">
    <property type="component" value="Unassembled WGS sequence"/>
</dbReference>
<accession>A0A8H7A9K7</accession>
<feature type="domain" description="Clr5" evidence="2">
    <location>
        <begin position="97"/>
        <end position="146"/>
    </location>
</feature>
<dbReference type="SUPFAM" id="SSF48403">
    <property type="entry name" value="Ankyrin repeat"/>
    <property type="match status" value="1"/>
</dbReference>
<sequence>MPPEADVPLNASAPGTSPPASRRGSCDILSDDKTHSSSKALPIDSLETTPCATILEVPYSVNDIACVVVIQQPYESVCWVTMPFSWDQMIPGHQQTFKEKTIALYIDENRRLDGAGGVREYMKEHYNFDKSVSTYRREFPKWGIKKNDYPGTTNRSSQNSFDSGYGTGSNRTSSAATSLFERASSFRRQSEQSLLRLSFPNLFSPTTQPPSRPQSSQPLADIPETGVTSASSNHEDNTNRYTGGVHTAESYIADRISHTEGLAHSSIQEHLHYPHYQPPHAPPSHCSRAGTSSQFSDLGLETCQQCGATKLHHLASISRRTDVVLFKEVVRSNLDSINETDNEGNLCVHFAAGAGASLEQLAILEAANADVNRPNYCGQTILHLLDPQLYDCSIHDFVTFAMRYGLSFSQRDNDGKTPLHHIFSRPITLANVYDLLPLIDSADRSITLLDRNGNTPMNILGPNWEKASHGIHLAELEAKLMTYNISPASNSGIRSPTVLPSMSKLSITSHDEDTTDVLNIIKRSRHEPFCQNHSYQNVLHALAAFSFHANHQISCYMNPCGLLECLQHRLENIANVGVDVNQYSSDGFTPLHSFLTATFDINLDIPWLVPECVELLLQHGADPRLRDRDGNTALHLACSRGRFECAGKIISHLSNHYPKQQHNQCLAAINDNGKTVVEHTEASMNSETMEANQRRRNCIGLVRAFLGEPIVSYMPAAYSSMATFSSTLGSPATIWSAQLPNHRRKRSDSPARPSSGHRRILGWPSRTSSSLEESQPEMRSAFDFED</sequence>
<dbReference type="InterPro" id="IPR025676">
    <property type="entry name" value="Clr5_dom"/>
</dbReference>
<comment type="caution">
    <text evidence="3">The sequence shown here is derived from an EMBL/GenBank/DDBJ whole genome shotgun (WGS) entry which is preliminary data.</text>
</comment>
<dbReference type="InterPro" id="IPR036770">
    <property type="entry name" value="Ankyrin_rpt-contain_sf"/>
</dbReference>
<feature type="region of interest" description="Disordered" evidence="1">
    <location>
        <begin position="146"/>
        <end position="173"/>
    </location>
</feature>
<reference evidence="3" key="1">
    <citation type="submission" date="2020-02" db="EMBL/GenBank/DDBJ databases">
        <authorList>
            <person name="Palmer J.M."/>
        </authorList>
    </citation>
    <scope>NUCLEOTIDE SEQUENCE</scope>
    <source>
        <strain evidence="3">EPUS1.4</strain>
        <tissue evidence="3">Thallus</tissue>
    </source>
</reference>
<feature type="region of interest" description="Disordered" evidence="1">
    <location>
        <begin position="739"/>
        <end position="786"/>
    </location>
</feature>
<dbReference type="PANTHER" id="PTHR24118:SF99">
    <property type="entry name" value="POTE ANKYRIN DOMAIN FAMILY MEMBER 3C-RELATED"/>
    <property type="match status" value="1"/>
</dbReference>
<dbReference type="PANTHER" id="PTHR24118">
    <property type="entry name" value="POTE ANKYRIN DOMAIN"/>
    <property type="match status" value="1"/>
</dbReference>
<dbReference type="SMART" id="SM00248">
    <property type="entry name" value="ANK"/>
    <property type="match status" value="4"/>
</dbReference>
<dbReference type="EMBL" id="JAACFV010000130">
    <property type="protein sequence ID" value="KAF7504698.1"/>
    <property type="molecule type" value="Genomic_DNA"/>
</dbReference>
<dbReference type="Pfam" id="PF14420">
    <property type="entry name" value="Clr5"/>
    <property type="match status" value="1"/>
</dbReference>